<feature type="compositionally biased region" description="Basic residues" evidence="1">
    <location>
        <begin position="89"/>
        <end position="98"/>
    </location>
</feature>
<dbReference type="GO" id="GO:0031047">
    <property type="term" value="P:regulatory ncRNA-mediated gene silencing"/>
    <property type="evidence" value="ECO:0007669"/>
    <property type="project" value="InterPro"/>
</dbReference>
<dbReference type="AlphaFoldDB" id="A0A9P5MWP5"/>
<feature type="region of interest" description="Disordered" evidence="1">
    <location>
        <begin position="369"/>
        <end position="403"/>
    </location>
</feature>
<dbReference type="EMBL" id="WHVB01000008">
    <property type="protein sequence ID" value="KAF8480513.1"/>
    <property type="molecule type" value="Genomic_DNA"/>
</dbReference>
<dbReference type="Proteomes" id="UP000759537">
    <property type="component" value="Unassembled WGS sequence"/>
</dbReference>
<feature type="compositionally biased region" description="Acidic residues" evidence="1">
    <location>
        <begin position="231"/>
        <end position="241"/>
    </location>
</feature>
<dbReference type="InterPro" id="IPR018606">
    <property type="entry name" value="Arb1"/>
</dbReference>
<accession>A0A9P5MWP5</accession>
<evidence type="ECO:0000313" key="2">
    <source>
        <dbReference type="EMBL" id="KAF8480513.1"/>
    </source>
</evidence>
<evidence type="ECO:0000256" key="1">
    <source>
        <dbReference type="SAM" id="MobiDB-lite"/>
    </source>
</evidence>
<feature type="region of interest" description="Disordered" evidence="1">
    <location>
        <begin position="87"/>
        <end position="107"/>
    </location>
</feature>
<feature type="region of interest" description="Disordered" evidence="1">
    <location>
        <begin position="179"/>
        <end position="255"/>
    </location>
</feature>
<gene>
    <name evidence="2" type="ORF">DFH94DRAFT_480974</name>
</gene>
<feature type="compositionally biased region" description="Basic and acidic residues" evidence="1">
    <location>
        <begin position="379"/>
        <end position="390"/>
    </location>
</feature>
<protein>
    <submittedName>
        <fullName evidence="2">Uncharacterized protein</fullName>
    </submittedName>
</protein>
<keyword evidence="3" id="KW-1185">Reference proteome</keyword>
<dbReference type="OrthoDB" id="435402at2759"/>
<evidence type="ECO:0000313" key="3">
    <source>
        <dbReference type="Proteomes" id="UP000759537"/>
    </source>
</evidence>
<comment type="caution">
    <text evidence="2">The sequence shown here is derived from an EMBL/GenBank/DDBJ whole genome shotgun (WGS) entry which is preliminary data.</text>
</comment>
<reference evidence="2" key="2">
    <citation type="journal article" date="2020" name="Nat. Commun.">
        <title>Large-scale genome sequencing of mycorrhizal fungi provides insights into the early evolution of symbiotic traits.</title>
        <authorList>
            <person name="Miyauchi S."/>
            <person name="Kiss E."/>
            <person name="Kuo A."/>
            <person name="Drula E."/>
            <person name="Kohler A."/>
            <person name="Sanchez-Garcia M."/>
            <person name="Morin E."/>
            <person name="Andreopoulos B."/>
            <person name="Barry K.W."/>
            <person name="Bonito G."/>
            <person name="Buee M."/>
            <person name="Carver A."/>
            <person name="Chen C."/>
            <person name="Cichocki N."/>
            <person name="Clum A."/>
            <person name="Culley D."/>
            <person name="Crous P.W."/>
            <person name="Fauchery L."/>
            <person name="Girlanda M."/>
            <person name="Hayes R.D."/>
            <person name="Keri Z."/>
            <person name="LaButti K."/>
            <person name="Lipzen A."/>
            <person name="Lombard V."/>
            <person name="Magnuson J."/>
            <person name="Maillard F."/>
            <person name="Murat C."/>
            <person name="Nolan M."/>
            <person name="Ohm R.A."/>
            <person name="Pangilinan J."/>
            <person name="Pereira M.F."/>
            <person name="Perotto S."/>
            <person name="Peter M."/>
            <person name="Pfister S."/>
            <person name="Riley R."/>
            <person name="Sitrit Y."/>
            <person name="Stielow J.B."/>
            <person name="Szollosi G."/>
            <person name="Zifcakova L."/>
            <person name="Stursova M."/>
            <person name="Spatafora J.W."/>
            <person name="Tedersoo L."/>
            <person name="Vaario L.M."/>
            <person name="Yamada A."/>
            <person name="Yan M."/>
            <person name="Wang P."/>
            <person name="Xu J."/>
            <person name="Bruns T."/>
            <person name="Baldrian P."/>
            <person name="Vilgalys R."/>
            <person name="Dunand C."/>
            <person name="Henrissat B."/>
            <person name="Grigoriev I.V."/>
            <person name="Hibbett D."/>
            <person name="Nagy L.G."/>
            <person name="Martin F.M."/>
        </authorList>
    </citation>
    <scope>NUCLEOTIDE SEQUENCE</scope>
    <source>
        <strain evidence="2">Prilba</strain>
    </source>
</reference>
<feature type="region of interest" description="Disordered" evidence="1">
    <location>
        <begin position="417"/>
        <end position="444"/>
    </location>
</feature>
<name>A0A9P5MWP5_9AGAM</name>
<reference evidence="2" key="1">
    <citation type="submission" date="2019-10" db="EMBL/GenBank/DDBJ databases">
        <authorList>
            <consortium name="DOE Joint Genome Institute"/>
            <person name="Kuo A."/>
            <person name="Miyauchi S."/>
            <person name="Kiss E."/>
            <person name="Drula E."/>
            <person name="Kohler A."/>
            <person name="Sanchez-Garcia M."/>
            <person name="Andreopoulos B."/>
            <person name="Barry K.W."/>
            <person name="Bonito G."/>
            <person name="Buee M."/>
            <person name="Carver A."/>
            <person name="Chen C."/>
            <person name="Cichocki N."/>
            <person name="Clum A."/>
            <person name="Culley D."/>
            <person name="Crous P.W."/>
            <person name="Fauchery L."/>
            <person name="Girlanda M."/>
            <person name="Hayes R."/>
            <person name="Keri Z."/>
            <person name="LaButti K."/>
            <person name="Lipzen A."/>
            <person name="Lombard V."/>
            <person name="Magnuson J."/>
            <person name="Maillard F."/>
            <person name="Morin E."/>
            <person name="Murat C."/>
            <person name="Nolan M."/>
            <person name="Ohm R."/>
            <person name="Pangilinan J."/>
            <person name="Pereira M."/>
            <person name="Perotto S."/>
            <person name="Peter M."/>
            <person name="Riley R."/>
            <person name="Sitrit Y."/>
            <person name="Stielow B."/>
            <person name="Szollosi G."/>
            <person name="Zifcakova L."/>
            <person name="Stursova M."/>
            <person name="Spatafora J.W."/>
            <person name="Tedersoo L."/>
            <person name="Vaario L.-M."/>
            <person name="Yamada A."/>
            <person name="Yan M."/>
            <person name="Wang P."/>
            <person name="Xu J."/>
            <person name="Bruns T."/>
            <person name="Baldrian P."/>
            <person name="Vilgalys R."/>
            <person name="Henrissat B."/>
            <person name="Grigoriev I.V."/>
            <person name="Hibbett D."/>
            <person name="Nagy L.G."/>
            <person name="Martin F.M."/>
        </authorList>
    </citation>
    <scope>NUCLEOTIDE SEQUENCE</scope>
    <source>
        <strain evidence="2">Prilba</strain>
    </source>
</reference>
<organism evidence="2 3">
    <name type="scientific">Russula ochroleuca</name>
    <dbReference type="NCBI Taxonomy" id="152965"/>
    <lineage>
        <taxon>Eukaryota</taxon>
        <taxon>Fungi</taxon>
        <taxon>Dikarya</taxon>
        <taxon>Basidiomycota</taxon>
        <taxon>Agaricomycotina</taxon>
        <taxon>Agaricomycetes</taxon>
        <taxon>Russulales</taxon>
        <taxon>Russulaceae</taxon>
        <taxon>Russula</taxon>
    </lineage>
</organism>
<feature type="compositionally biased region" description="Low complexity" evidence="1">
    <location>
        <begin position="189"/>
        <end position="213"/>
    </location>
</feature>
<sequence length="688" mass="74686">METDTAAALTLESAMALRFPPFPVVPDGVELIAFHSFRPSGIRVPIDDDDGDDYGGGRRVLLEDMMERDGMGIPTIPLLKKHTADNLEKKKKKKKKKGGVGAQQVQVAPERPKTWWELWEELEDIRRNAYDPNVAAMDRLCQAGVEFKSGRTWPTAAQGVQHVWDIFRIYIGLLSQTQTPAPAKDSTADAEASTTDAEASTTDAEASTADAEAPTVDAGAPTVDVEARLDDDSDSDLEGADDALAGANDEKDADDGAVDETNLMEAFLNDPELSMKVFFSSHFREKGLIWSEPRCVATPILVSFFLRYLIRSRVFPEPDYERPLKRALEIVELARVELPNSWKMGRALPDAFSDGCKGLWGSMQLMWTLPADESPNSPKEPEAKRPKLDNSEDTEPPSPEKPAAIDVDADAEVATAESNTAPVGGGWGTAAGGEDPEGWGTTPRSWGDTSTFASTEGGETPIHEPNPPIWDASVVDIQATWDLQPPTLLPLLGPTAFPLTHTTGVVEQSTRRIVRVEPPHLPRLLAQNAPAAEAVEEDLGCRFARLILAPWGRLDKRTYEAGSDVLPPTVLSTSRGNVVLEAEAEATETEEGKGKGGDGKSVVVGAHRPWKDEIAVLVDPKLTDILLAGMGIGAIWVEIVRDKGAEEGSAGGASKKGKGKKKEVPKLWYMEQLVHQLPSFYIDKPEEV</sequence>
<dbReference type="GO" id="GO:0033167">
    <property type="term" value="C:ARC complex"/>
    <property type="evidence" value="ECO:0007669"/>
    <property type="project" value="InterPro"/>
</dbReference>
<dbReference type="Pfam" id="PF09692">
    <property type="entry name" value="Arb1"/>
    <property type="match status" value="1"/>
</dbReference>
<proteinExistence type="predicted"/>